<evidence type="ECO:0000313" key="3">
    <source>
        <dbReference type="EMBL" id="KDN53437.1"/>
    </source>
</evidence>
<keyword evidence="2" id="KW-0472">Membrane</keyword>
<keyword evidence="2" id="KW-1133">Transmembrane helix</keyword>
<sequence length="306" mass="32191">MIAAQAARTPSKPNFTQCFERLFAWDRGAEWSYRQVGFAASFMTILSVGPYLAALRSLAHSSRHVTMHSVLSGSLARGVRSLQLTLRIGMLPLFLLQLLPRLDPSRCAVLAMAAQEQPALMVLEPSTEPAQCGLTQLRWSGSVGQSTVDLIDPHGNTLLFRFDKQPNNTFSLTWAPIKQPAGTKLVVRVTDSRPLSAAGSVLTIANSSDSSCLDSAALQGTPGSNITDTSVPQSSTVPGTTCPTSSGVTPAPGSSSGSARSSGSASALSNAATSAIRSADSPSMKALCAVGFALMTFFLSFMTVYR</sequence>
<feature type="region of interest" description="Disordered" evidence="1">
    <location>
        <begin position="223"/>
        <end position="263"/>
    </location>
</feature>
<dbReference type="HOGENOM" id="CLU_909687_0_0_1"/>
<protein>
    <submittedName>
        <fullName evidence="3">Uncharacterized protein</fullName>
    </submittedName>
</protein>
<feature type="transmembrane region" description="Helical" evidence="2">
    <location>
        <begin position="36"/>
        <end position="54"/>
    </location>
</feature>
<reference evidence="3 4" key="1">
    <citation type="submission" date="2014-05" db="EMBL/GenBank/DDBJ databases">
        <title>Draft genome sequence of a rare smut relative, Tilletiaria anomala UBC 951.</title>
        <authorList>
            <consortium name="DOE Joint Genome Institute"/>
            <person name="Toome M."/>
            <person name="Kuo A."/>
            <person name="Henrissat B."/>
            <person name="Lipzen A."/>
            <person name="Tritt A."/>
            <person name="Yoshinaga Y."/>
            <person name="Zane M."/>
            <person name="Barry K."/>
            <person name="Grigoriev I.V."/>
            <person name="Spatafora J.W."/>
            <person name="Aimea M.C."/>
        </authorList>
    </citation>
    <scope>NUCLEOTIDE SEQUENCE [LARGE SCALE GENOMIC DNA]</scope>
    <source>
        <strain evidence="3 4">UBC 951</strain>
    </source>
</reference>
<accession>A0A066WHH5</accession>
<keyword evidence="2" id="KW-0812">Transmembrane</keyword>
<dbReference type="RefSeq" id="XP_013246276.1">
    <property type="nucleotide sequence ID" value="XM_013390822.1"/>
</dbReference>
<feature type="compositionally biased region" description="Low complexity" evidence="1">
    <location>
        <begin position="243"/>
        <end position="263"/>
    </location>
</feature>
<name>A0A066WHH5_TILAU</name>
<comment type="caution">
    <text evidence="3">The sequence shown here is derived from an EMBL/GenBank/DDBJ whole genome shotgun (WGS) entry which is preliminary data.</text>
</comment>
<dbReference type="Proteomes" id="UP000027361">
    <property type="component" value="Unassembled WGS sequence"/>
</dbReference>
<organism evidence="3 4">
    <name type="scientific">Tilletiaria anomala (strain ATCC 24038 / CBS 436.72 / UBC 951)</name>
    <dbReference type="NCBI Taxonomy" id="1037660"/>
    <lineage>
        <taxon>Eukaryota</taxon>
        <taxon>Fungi</taxon>
        <taxon>Dikarya</taxon>
        <taxon>Basidiomycota</taxon>
        <taxon>Ustilaginomycotina</taxon>
        <taxon>Exobasidiomycetes</taxon>
        <taxon>Georgefischeriales</taxon>
        <taxon>Tilletiariaceae</taxon>
        <taxon>Tilletiaria</taxon>
    </lineage>
</organism>
<dbReference type="InParanoid" id="A0A066WHH5"/>
<dbReference type="AlphaFoldDB" id="A0A066WHH5"/>
<feature type="transmembrane region" description="Helical" evidence="2">
    <location>
        <begin position="286"/>
        <end position="305"/>
    </location>
</feature>
<evidence type="ECO:0000256" key="2">
    <source>
        <dbReference type="SAM" id="Phobius"/>
    </source>
</evidence>
<evidence type="ECO:0000313" key="4">
    <source>
        <dbReference type="Proteomes" id="UP000027361"/>
    </source>
</evidence>
<gene>
    <name evidence="3" type="ORF">K437DRAFT_71643</name>
</gene>
<keyword evidence="4" id="KW-1185">Reference proteome</keyword>
<dbReference type="GeneID" id="25267744"/>
<proteinExistence type="predicted"/>
<evidence type="ECO:0000256" key="1">
    <source>
        <dbReference type="SAM" id="MobiDB-lite"/>
    </source>
</evidence>
<feature type="compositionally biased region" description="Polar residues" evidence="1">
    <location>
        <begin position="223"/>
        <end position="242"/>
    </location>
</feature>
<dbReference type="EMBL" id="JMSN01000002">
    <property type="protein sequence ID" value="KDN53437.1"/>
    <property type="molecule type" value="Genomic_DNA"/>
</dbReference>
<dbReference type="OrthoDB" id="3362246at2759"/>